<dbReference type="Proteomes" id="UP000437709">
    <property type="component" value="Unassembled WGS sequence"/>
</dbReference>
<keyword evidence="3" id="KW-0812">Transmembrane</keyword>
<dbReference type="GO" id="GO:0016757">
    <property type="term" value="F:glycosyltransferase activity"/>
    <property type="evidence" value="ECO:0007669"/>
    <property type="project" value="UniProtKB-KW"/>
</dbReference>
<name>A0A6N7EPZ8_9MICO</name>
<keyword evidence="3" id="KW-1133">Transmembrane helix</keyword>
<comment type="caution">
    <text evidence="5">The sequence shown here is derived from an EMBL/GenBank/DDBJ whole genome shotgun (WGS) entry which is preliminary data.</text>
</comment>
<keyword evidence="3" id="KW-0472">Membrane</keyword>
<dbReference type="PANTHER" id="PTHR12526">
    <property type="entry name" value="GLYCOSYLTRANSFERASE"/>
    <property type="match status" value="1"/>
</dbReference>
<keyword evidence="6" id="KW-1185">Reference proteome</keyword>
<dbReference type="PANTHER" id="PTHR12526:SF510">
    <property type="entry name" value="D-INOSITOL 3-PHOSPHATE GLYCOSYLTRANSFERASE"/>
    <property type="match status" value="1"/>
</dbReference>
<dbReference type="OrthoDB" id="9771846at2"/>
<evidence type="ECO:0000313" key="6">
    <source>
        <dbReference type="Proteomes" id="UP000437709"/>
    </source>
</evidence>
<dbReference type="InterPro" id="IPR028098">
    <property type="entry name" value="Glyco_trans_4-like_N"/>
</dbReference>
<keyword evidence="1" id="KW-0328">Glycosyltransferase</keyword>
<dbReference type="Pfam" id="PF13692">
    <property type="entry name" value="Glyco_trans_1_4"/>
    <property type="match status" value="1"/>
</dbReference>
<proteinExistence type="predicted"/>
<organism evidence="5 6">
    <name type="scientific">Georgenia subflava</name>
    <dbReference type="NCBI Taxonomy" id="1622177"/>
    <lineage>
        <taxon>Bacteria</taxon>
        <taxon>Bacillati</taxon>
        <taxon>Actinomycetota</taxon>
        <taxon>Actinomycetes</taxon>
        <taxon>Micrococcales</taxon>
        <taxon>Bogoriellaceae</taxon>
        <taxon>Georgenia</taxon>
    </lineage>
</organism>
<evidence type="ECO:0000313" key="5">
    <source>
        <dbReference type="EMBL" id="MPV38967.1"/>
    </source>
</evidence>
<dbReference type="Pfam" id="PF13439">
    <property type="entry name" value="Glyco_transf_4"/>
    <property type="match status" value="1"/>
</dbReference>
<dbReference type="Gene3D" id="3.40.50.2000">
    <property type="entry name" value="Glycogen Phosphorylase B"/>
    <property type="match status" value="2"/>
</dbReference>
<sequence>MRIAVVGPTHPYKGGIAQHTTRLAHELSREGHDVYVESWRRQYPALLYPGELTVPDDEPEIPVFPRVLRRLSWNRPWTWWEAGRRLRRADVVILVVASTVQILPYLPVVGMLRGRVRTVALMHNVLPHEGRLGDRTLVSALLGAVDDVLVHSPEQHDLARRLTDTPLTTAVLPSNLGDLEAAAPRPRRSLDEPLRVLSFGLVRPYKGVDLLVEAAGQVPQVHLTVAGEFWSPEADLWDVARRAGAADRLTVRNGYVPTGELHELFAESDIVALTYRSVTGSGNIKLAFELGRPVIATQVGALAEEIRGRYGVVAERPAVPEIVAALRQACEPDVYNSMAEAIGSYPRGDYLREWSEYVRVIGSMLDGDRAR</sequence>
<evidence type="ECO:0000259" key="4">
    <source>
        <dbReference type="Pfam" id="PF13439"/>
    </source>
</evidence>
<reference evidence="5 6" key="1">
    <citation type="submission" date="2019-10" db="EMBL/GenBank/DDBJ databases">
        <title>Georgenia wutianyii sp. nov. and Georgenia yuyongxinii sp. nov. isolated from plateau pika (Ochotona curzoniae) in the Qinghai-Tibet plateau of China.</title>
        <authorList>
            <person name="Tian Z."/>
        </authorList>
    </citation>
    <scope>NUCLEOTIDE SEQUENCE [LARGE SCALE GENOMIC DNA]</scope>
    <source>
        <strain evidence="5 6">JCM 19765</strain>
    </source>
</reference>
<feature type="transmembrane region" description="Helical" evidence="3">
    <location>
        <begin position="91"/>
        <end position="112"/>
    </location>
</feature>
<gene>
    <name evidence="5" type="ORF">GB881_18345</name>
</gene>
<dbReference type="EMBL" id="WHPC01000133">
    <property type="protein sequence ID" value="MPV38967.1"/>
    <property type="molecule type" value="Genomic_DNA"/>
</dbReference>
<evidence type="ECO:0000256" key="3">
    <source>
        <dbReference type="SAM" id="Phobius"/>
    </source>
</evidence>
<feature type="domain" description="Glycosyltransferase subfamily 4-like N-terminal" evidence="4">
    <location>
        <begin position="14"/>
        <end position="161"/>
    </location>
</feature>
<accession>A0A6N7EPZ8</accession>
<evidence type="ECO:0000256" key="2">
    <source>
        <dbReference type="ARBA" id="ARBA00022679"/>
    </source>
</evidence>
<dbReference type="AlphaFoldDB" id="A0A6N7EPZ8"/>
<evidence type="ECO:0000256" key="1">
    <source>
        <dbReference type="ARBA" id="ARBA00022676"/>
    </source>
</evidence>
<keyword evidence="2 5" id="KW-0808">Transferase</keyword>
<dbReference type="RefSeq" id="WP_152196420.1">
    <property type="nucleotide sequence ID" value="NZ_VUKD01000005.1"/>
</dbReference>
<dbReference type="SUPFAM" id="SSF53756">
    <property type="entry name" value="UDP-Glycosyltransferase/glycogen phosphorylase"/>
    <property type="match status" value="1"/>
</dbReference>
<protein>
    <submittedName>
        <fullName evidence="5">Glycosyltransferase</fullName>
    </submittedName>
</protein>